<keyword evidence="4" id="KW-1185">Reference proteome</keyword>
<dbReference type="Proteomes" id="UP000311605">
    <property type="component" value="Unassembled WGS sequence"/>
</dbReference>
<reference evidence="3 4" key="1">
    <citation type="submission" date="2019-06" db="EMBL/GenBank/DDBJ databases">
        <title>The draft genome of Rhizobium smilacinae PTYR-5.</title>
        <authorList>
            <person name="Liu L."/>
            <person name="Li L."/>
            <person name="Zhang X."/>
        </authorList>
    </citation>
    <scope>NUCLEOTIDE SEQUENCE [LARGE SCALE GENOMIC DNA]</scope>
    <source>
        <strain evidence="3 4">PTYR-5</strain>
    </source>
</reference>
<evidence type="ECO:0000313" key="3">
    <source>
        <dbReference type="EMBL" id="TNM63384.1"/>
    </source>
</evidence>
<proteinExistence type="predicted"/>
<evidence type="ECO:0000256" key="1">
    <source>
        <dbReference type="SAM" id="MobiDB-lite"/>
    </source>
</evidence>
<evidence type="ECO:0000256" key="2">
    <source>
        <dbReference type="SAM" id="SignalP"/>
    </source>
</evidence>
<feature type="chain" id="PRO_5022987502" evidence="2">
    <location>
        <begin position="25"/>
        <end position="82"/>
    </location>
</feature>
<feature type="signal peptide" evidence="2">
    <location>
        <begin position="1"/>
        <end position="24"/>
    </location>
</feature>
<dbReference type="AlphaFoldDB" id="A0A5C4XLJ6"/>
<sequence>MKTKLSLAALAAAFAFTAAMPVFQAVAPITGSSAALARQGADDGAGHDANDDKGGRRGGHGADDRGGHHAKDDKGGKRSGRR</sequence>
<organism evidence="3 4">
    <name type="scientific">Aliirhizobium smilacinae</name>
    <dbReference type="NCBI Taxonomy" id="1395944"/>
    <lineage>
        <taxon>Bacteria</taxon>
        <taxon>Pseudomonadati</taxon>
        <taxon>Pseudomonadota</taxon>
        <taxon>Alphaproteobacteria</taxon>
        <taxon>Hyphomicrobiales</taxon>
        <taxon>Rhizobiaceae</taxon>
        <taxon>Aliirhizobium</taxon>
    </lineage>
</organism>
<evidence type="ECO:0000313" key="4">
    <source>
        <dbReference type="Proteomes" id="UP000311605"/>
    </source>
</evidence>
<accession>A0A5C4XLJ6</accession>
<name>A0A5C4XLJ6_9HYPH</name>
<dbReference type="RefSeq" id="WP_139676297.1">
    <property type="nucleotide sequence ID" value="NZ_VDMN01000002.1"/>
</dbReference>
<feature type="region of interest" description="Disordered" evidence="1">
    <location>
        <begin position="33"/>
        <end position="82"/>
    </location>
</feature>
<keyword evidence="2" id="KW-0732">Signal</keyword>
<comment type="caution">
    <text evidence="3">The sequence shown here is derived from an EMBL/GenBank/DDBJ whole genome shotgun (WGS) entry which is preliminary data.</text>
</comment>
<protein>
    <submittedName>
        <fullName evidence="3">Uncharacterized protein</fullName>
    </submittedName>
</protein>
<dbReference type="EMBL" id="VDMN01000002">
    <property type="protein sequence ID" value="TNM63384.1"/>
    <property type="molecule type" value="Genomic_DNA"/>
</dbReference>
<feature type="compositionally biased region" description="Basic and acidic residues" evidence="1">
    <location>
        <begin position="40"/>
        <end position="76"/>
    </location>
</feature>
<gene>
    <name evidence="3" type="ORF">FHP24_11230</name>
</gene>